<sequence>MERTRQRCRSPAILPCSRKTFAIGSSHALRATSTHLHHYMAQGTSRTRCLACGFP</sequence>
<keyword evidence="2" id="KW-1185">Reference proteome</keyword>
<accession>A0A9W4UB38</accession>
<comment type="caution">
    <text evidence="1">The sequence shown here is derived from an EMBL/GenBank/DDBJ whole genome shotgun (WGS) entry which is preliminary data.</text>
</comment>
<proteinExistence type="predicted"/>
<name>A0A9W4UB38_9PLEO</name>
<dbReference type="EMBL" id="CAOQHR010000003">
    <property type="protein sequence ID" value="CAI6331695.1"/>
    <property type="molecule type" value="Genomic_DNA"/>
</dbReference>
<organism evidence="1 2">
    <name type="scientific">Periconia digitata</name>
    <dbReference type="NCBI Taxonomy" id="1303443"/>
    <lineage>
        <taxon>Eukaryota</taxon>
        <taxon>Fungi</taxon>
        <taxon>Dikarya</taxon>
        <taxon>Ascomycota</taxon>
        <taxon>Pezizomycotina</taxon>
        <taxon>Dothideomycetes</taxon>
        <taxon>Pleosporomycetidae</taxon>
        <taxon>Pleosporales</taxon>
        <taxon>Massarineae</taxon>
        <taxon>Periconiaceae</taxon>
        <taxon>Periconia</taxon>
    </lineage>
</organism>
<dbReference type="Proteomes" id="UP001152607">
    <property type="component" value="Unassembled WGS sequence"/>
</dbReference>
<protein>
    <submittedName>
        <fullName evidence="1">Uncharacterized protein</fullName>
    </submittedName>
</protein>
<dbReference type="AlphaFoldDB" id="A0A9W4UB38"/>
<reference evidence="1" key="1">
    <citation type="submission" date="2023-01" db="EMBL/GenBank/DDBJ databases">
        <authorList>
            <person name="Van Ghelder C."/>
            <person name="Rancurel C."/>
        </authorList>
    </citation>
    <scope>NUCLEOTIDE SEQUENCE</scope>
    <source>
        <strain evidence="1">CNCM I-4278</strain>
    </source>
</reference>
<evidence type="ECO:0000313" key="2">
    <source>
        <dbReference type="Proteomes" id="UP001152607"/>
    </source>
</evidence>
<evidence type="ECO:0000313" key="1">
    <source>
        <dbReference type="EMBL" id="CAI6331695.1"/>
    </source>
</evidence>
<gene>
    <name evidence="1" type="ORF">PDIGIT_LOCUS4723</name>
</gene>